<dbReference type="OrthoDB" id="17646at2759"/>
<dbReference type="Pfam" id="PF07258">
    <property type="entry name" value="COMM_domain"/>
    <property type="match status" value="1"/>
</dbReference>
<dbReference type="PROSITE" id="PS51269">
    <property type="entry name" value="COMM"/>
    <property type="match status" value="1"/>
</dbReference>
<dbReference type="PANTHER" id="PTHR16231:SF0">
    <property type="entry name" value="COMM DOMAIN-CONTAINING PROTEIN 8"/>
    <property type="match status" value="1"/>
</dbReference>
<organism evidence="2 3">
    <name type="scientific">Erpetoichthys calabaricus</name>
    <name type="common">Rope fish</name>
    <name type="synonym">Calamoichthys calabaricus</name>
    <dbReference type="NCBI Taxonomy" id="27687"/>
    <lineage>
        <taxon>Eukaryota</taxon>
        <taxon>Metazoa</taxon>
        <taxon>Chordata</taxon>
        <taxon>Craniata</taxon>
        <taxon>Vertebrata</taxon>
        <taxon>Euteleostomi</taxon>
        <taxon>Actinopterygii</taxon>
        <taxon>Polypteriformes</taxon>
        <taxon>Polypteridae</taxon>
        <taxon>Erpetoichthys</taxon>
    </lineage>
</organism>
<evidence type="ECO:0000259" key="1">
    <source>
        <dbReference type="PROSITE" id="PS51269"/>
    </source>
</evidence>
<dbReference type="GeneTree" id="ENSGT00390000018121"/>
<keyword evidence="3" id="KW-1185">Reference proteome</keyword>
<sequence>MLKLLERISIQESPRFLHRITDGICGQSFPRFQDYSTIFTIAEFLELVNVITAFLKTAVGKKINDEELQQSLSGLDSSHQQAICHCLQSRREEIRHSLIEKTNAISTSQLQDFDWQLKLALSSDKISALQAPLVNLDLDIKENGAITPLSIEMNKEELQNLINSLEAANKVVLQLK</sequence>
<dbReference type="Proteomes" id="UP000694620">
    <property type="component" value="Chromosome 5"/>
</dbReference>
<dbReference type="InterPro" id="IPR047155">
    <property type="entry name" value="COMMD4/6/7/8"/>
</dbReference>
<dbReference type="CTD" id="54951"/>
<dbReference type="RefSeq" id="XP_028657747.1">
    <property type="nucleotide sequence ID" value="XM_028801914.2"/>
</dbReference>
<dbReference type="Pfam" id="PF22838">
    <property type="entry name" value="COMMD8_HN"/>
    <property type="match status" value="1"/>
</dbReference>
<proteinExistence type="predicted"/>
<dbReference type="Ensembl" id="ENSECRT00000003696.1">
    <property type="protein sequence ID" value="ENSECRP00000003636.1"/>
    <property type="gene ID" value="ENSECRG00000002491.1"/>
</dbReference>
<evidence type="ECO:0000313" key="2">
    <source>
        <dbReference type="Ensembl" id="ENSECRP00000003636.1"/>
    </source>
</evidence>
<dbReference type="InterPro" id="IPR055184">
    <property type="entry name" value="COMMD8_HN"/>
</dbReference>
<protein>
    <submittedName>
        <fullName evidence="2">COMM domain containing 8</fullName>
    </submittedName>
</protein>
<dbReference type="InterPro" id="IPR047235">
    <property type="entry name" value="COMMD8"/>
</dbReference>
<reference evidence="2" key="1">
    <citation type="submission" date="2021-06" db="EMBL/GenBank/DDBJ databases">
        <authorList>
            <consortium name="Wellcome Sanger Institute Data Sharing"/>
        </authorList>
    </citation>
    <scope>NUCLEOTIDE SEQUENCE [LARGE SCALE GENOMIC DNA]</scope>
</reference>
<evidence type="ECO:0000313" key="3">
    <source>
        <dbReference type="Proteomes" id="UP000694620"/>
    </source>
</evidence>
<feature type="domain" description="COMM" evidence="1">
    <location>
        <begin position="109"/>
        <end position="176"/>
    </location>
</feature>
<dbReference type="AlphaFoldDB" id="A0A8C4RLS5"/>
<name>A0A8C4RLS5_ERPCA</name>
<reference evidence="2" key="2">
    <citation type="submission" date="2025-08" db="UniProtKB">
        <authorList>
            <consortium name="Ensembl"/>
        </authorList>
    </citation>
    <scope>IDENTIFICATION</scope>
</reference>
<dbReference type="RefSeq" id="XP_051784319.1">
    <property type="nucleotide sequence ID" value="XM_051928359.1"/>
</dbReference>
<dbReference type="PANTHER" id="PTHR16231">
    <property type="entry name" value="COMM DOMAIN-CONTAINING PROTEIN 4-8 FAMILY MEMBER"/>
    <property type="match status" value="1"/>
</dbReference>
<reference evidence="2" key="3">
    <citation type="submission" date="2025-09" db="UniProtKB">
        <authorList>
            <consortium name="Ensembl"/>
        </authorList>
    </citation>
    <scope>IDENTIFICATION</scope>
</reference>
<accession>A0A8C4RLS5</accession>
<dbReference type="InterPro" id="IPR017920">
    <property type="entry name" value="COMM"/>
</dbReference>
<dbReference type="GeneID" id="114651869"/>
<dbReference type="CDD" id="cd04756">
    <property type="entry name" value="Commd8"/>
    <property type="match status" value="1"/>
</dbReference>
<gene>
    <name evidence="2" type="primary">COMMD8</name>
    <name evidence="2" type="synonym">commd8</name>
</gene>